<organism evidence="5 6">
    <name type="scientific">Desulfosarcina widdelii</name>
    <dbReference type="NCBI Taxonomy" id="947919"/>
    <lineage>
        <taxon>Bacteria</taxon>
        <taxon>Pseudomonadati</taxon>
        <taxon>Thermodesulfobacteriota</taxon>
        <taxon>Desulfobacteria</taxon>
        <taxon>Desulfobacterales</taxon>
        <taxon>Desulfosarcinaceae</taxon>
        <taxon>Desulfosarcina</taxon>
    </lineage>
</organism>
<sequence length="331" mass="35886">MILTIDIGGTHTRLAMVDEDASDIRLEHFRSYRSEKYRDVDEIIQDYETSIEIKAKSAVVGVPGPVLNGTARATNLPWELEEKGLAERLCFSSVKLINDVEALGYTIGALAPDDLVMLNPGRHYPDAPATVIAPGTGLGEAYVLPAGSRHRIFPSEGGHSGFAPSSKMELKLLEYLMADHDHVSVESICSGPGICNIYRFLRDRQICIEPQWLKEALEKSADQAGTIAQNALSADKAEAISIQTLELFVAILGAESGNLALMLAAKNGVYIGGGIAPQILPFLQKDLFMQSFLNKGPMSRFVADIPVSVICKPDANLYGLASFARKGQRGR</sequence>
<dbReference type="RefSeq" id="WP_155307632.1">
    <property type="nucleotide sequence ID" value="NZ_AP021875.1"/>
</dbReference>
<comment type="similarity">
    <text evidence="3 4">Belongs to the bacterial glucokinase family.</text>
</comment>
<dbReference type="NCBIfam" id="TIGR00749">
    <property type="entry name" value="glk"/>
    <property type="match status" value="1"/>
</dbReference>
<dbReference type="CDD" id="cd24008">
    <property type="entry name" value="ASKHA_NBD_GLK"/>
    <property type="match status" value="1"/>
</dbReference>
<dbReference type="GO" id="GO:0005737">
    <property type="term" value="C:cytoplasm"/>
    <property type="evidence" value="ECO:0007669"/>
    <property type="project" value="UniProtKB-SubCell"/>
</dbReference>
<dbReference type="GO" id="GO:0005524">
    <property type="term" value="F:ATP binding"/>
    <property type="evidence" value="ECO:0007669"/>
    <property type="project" value="UniProtKB-UniRule"/>
</dbReference>
<keyword evidence="3" id="KW-0067">ATP-binding</keyword>
<dbReference type="GO" id="GO:0006096">
    <property type="term" value="P:glycolytic process"/>
    <property type="evidence" value="ECO:0007669"/>
    <property type="project" value="UniProtKB-UniRule"/>
</dbReference>
<dbReference type="InterPro" id="IPR043129">
    <property type="entry name" value="ATPase_NBD"/>
</dbReference>
<name>A0A5K7ZB45_9BACT</name>
<feature type="binding site" evidence="3">
    <location>
        <begin position="5"/>
        <end position="10"/>
    </location>
    <ligand>
        <name>ATP</name>
        <dbReference type="ChEBI" id="CHEBI:30616"/>
    </ligand>
</feature>
<evidence type="ECO:0000313" key="5">
    <source>
        <dbReference type="EMBL" id="BBO79066.1"/>
    </source>
</evidence>
<dbReference type="SUPFAM" id="SSF53067">
    <property type="entry name" value="Actin-like ATPase domain"/>
    <property type="match status" value="1"/>
</dbReference>
<dbReference type="GO" id="GO:0004340">
    <property type="term" value="F:glucokinase activity"/>
    <property type="evidence" value="ECO:0007669"/>
    <property type="project" value="UniProtKB-UniRule"/>
</dbReference>
<keyword evidence="2 3" id="KW-0418">Kinase</keyword>
<evidence type="ECO:0000256" key="1">
    <source>
        <dbReference type="ARBA" id="ARBA00022679"/>
    </source>
</evidence>
<comment type="subcellular location">
    <subcellularLocation>
        <location evidence="3">Cytoplasm</location>
    </subcellularLocation>
</comment>
<dbReference type="Pfam" id="PF02685">
    <property type="entry name" value="Glucokinase"/>
    <property type="match status" value="1"/>
</dbReference>
<dbReference type="OrthoDB" id="257751at2"/>
<keyword evidence="3" id="KW-0324">Glycolysis</keyword>
<reference evidence="5 6" key="1">
    <citation type="submission" date="2019-11" db="EMBL/GenBank/DDBJ databases">
        <title>Comparative genomics of hydrocarbon-degrading Desulfosarcina strains.</title>
        <authorList>
            <person name="Watanabe M."/>
            <person name="Kojima H."/>
            <person name="Fukui M."/>
        </authorList>
    </citation>
    <scope>NUCLEOTIDE SEQUENCE [LARGE SCALE GENOMIC DNA]</scope>
    <source>
        <strain evidence="5 6">PP31</strain>
    </source>
</reference>
<dbReference type="GO" id="GO:0005536">
    <property type="term" value="F:D-glucose binding"/>
    <property type="evidence" value="ECO:0007669"/>
    <property type="project" value="InterPro"/>
</dbReference>
<gene>
    <name evidence="3 5" type="primary">glk</name>
    <name evidence="5" type="ORF">DSCW_64830</name>
</gene>
<protein>
    <recommendedName>
        <fullName evidence="3">Glucokinase</fullName>
        <ecNumber evidence="3">2.7.1.2</ecNumber>
    </recommendedName>
    <alternativeName>
        <fullName evidence="3">Glucose kinase</fullName>
    </alternativeName>
</protein>
<comment type="catalytic activity">
    <reaction evidence="3">
        <text>D-glucose + ATP = D-glucose 6-phosphate + ADP + H(+)</text>
        <dbReference type="Rhea" id="RHEA:17825"/>
        <dbReference type="ChEBI" id="CHEBI:4167"/>
        <dbReference type="ChEBI" id="CHEBI:15378"/>
        <dbReference type="ChEBI" id="CHEBI:30616"/>
        <dbReference type="ChEBI" id="CHEBI:61548"/>
        <dbReference type="ChEBI" id="CHEBI:456216"/>
        <dbReference type="EC" id="2.7.1.2"/>
    </reaction>
</comment>
<dbReference type="HAMAP" id="MF_00524">
    <property type="entry name" value="Glucokinase"/>
    <property type="match status" value="1"/>
</dbReference>
<dbReference type="InterPro" id="IPR003836">
    <property type="entry name" value="Glucokinase"/>
</dbReference>
<dbReference type="Proteomes" id="UP000427769">
    <property type="component" value="Chromosome"/>
</dbReference>
<dbReference type="AlphaFoldDB" id="A0A5K7ZB45"/>
<dbReference type="PANTHER" id="PTHR47363:SF1">
    <property type="entry name" value="GLUCOKINASE"/>
    <property type="match status" value="1"/>
</dbReference>
<dbReference type="EMBL" id="AP021875">
    <property type="protein sequence ID" value="BBO79066.1"/>
    <property type="molecule type" value="Genomic_DNA"/>
</dbReference>
<evidence type="ECO:0000256" key="3">
    <source>
        <dbReference type="HAMAP-Rule" id="MF_00524"/>
    </source>
</evidence>
<evidence type="ECO:0000256" key="4">
    <source>
        <dbReference type="RuleBase" id="RU004046"/>
    </source>
</evidence>
<proteinExistence type="inferred from homology"/>
<keyword evidence="6" id="KW-1185">Reference proteome</keyword>
<dbReference type="Gene3D" id="3.30.420.40">
    <property type="match status" value="1"/>
</dbReference>
<accession>A0A5K7ZB45</accession>
<dbReference type="EC" id="2.7.1.2" evidence="3"/>
<evidence type="ECO:0000256" key="2">
    <source>
        <dbReference type="ARBA" id="ARBA00022777"/>
    </source>
</evidence>
<dbReference type="PANTHER" id="PTHR47363">
    <property type="entry name" value="GLUCOKINASE"/>
    <property type="match status" value="1"/>
</dbReference>
<keyword evidence="3" id="KW-0547">Nucleotide-binding</keyword>
<dbReference type="Gene3D" id="3.40.367.20">
    <property type="match status" value="1"/>
</dbReference>
<keyword evidence="3" id="KW-0963">Cytoplasm</keyword>
<evidence type="ECO:0000313" key="6">
    <source>
        <dbReference type="Proteomes" id="UP000427769"/>
    </source>
</evidence>
<dbReference type="KEGG" id="dwd:DSCW_64830"/>
<keyword evidence="1 3" id="KW-0808">Transferase</keyword>